<dbReference type="Pfam" id="PF00550">
    <property type="entry name" value="PP-binding"/>
    <property type="match status" value="1"/>
</dbReference>
<organism evidence="2 3">
    <name type="scientific">Corynebacterium lizhenjunii</name>
    <dbReference type="NCBI Taxonomy" id="2709394"/>
    <lineage>
        <taxon>Bacteria</taxon>
        <taxon>Bacillati</taxon>
        <taxon>Actinomycetota</taxon>
        <taxon>Actinomycetes</taxon>
        <taxon>Mycobacteriales</taxon>
        <taxon>Corynebacteriaceae</taxon>
        <taxon>Corynebacterium</taxon>
    </lineage>
</organism>
<evidence type="ECO:0000313" key="3">
    <source>
        <dbReference type="Proteomes" id="UP000594681"/>
    </source>
</evidence>
<accession>A0A7T0KDI8</accession>
<gene>
    <name evidence="2" type="ORF">G7Y31_08435</name>
</gene>
<evidence type="ECO:0000313" key="2">
    <source>
        <dbReference type="EMBL" id="QPK78577.1"/>
    </source>
</evidence>
<reference evidence="2 3" key="1">
    <citation type="submission" date="2020-11" db="EMBL/GenBank/DDBJ databases">
        <title>Corynebacterium sp. ZJ-599.</title>
        <authorList>
            <person name="Zhou J."/>
        </authorList>
    </citation>
    <scope>NUCLEOTIDE SEQUENCE [LARGE SCALE GENOMIC DNA]</scope>
    <source>
        <strain evidence="2 3">ZJ-599</strain>
    </source>
</reference>
<dbReference type="EMBL" id="CP064954">
    <property type="protein sequence ID" value="QPK78577.1"/>
    <property type="molecule type" value="Genomic_DNA"/>
</dbReference>
<dbReference type="RefSeq" id="WP_165010750.1">
    <property type="nucleotide sequence ID" value="NZ_CP064954.1"/>
</dbReference>
<name>A0A7T0KDI8_9CORY</name>
<dbReference type="SUPFAM" id="SSF47336">
    <property type="entry name" value="ACP-like"/>
    <property type="match status" value="1"/>
</dbReference>
<dbReference type="KEGG" id="cliz:G7Y31_08435"/>
<keyword evidence="3" id="KW-1185">Reference proteome</keyword>
<dbReference type="Gene3D" id="1.10.1200.10">
    <property type="entry name" value="ACP-like"/>
    <property type="match status" value="1"/>
</dbReference>
<evidence type="ECO:0000259" key="1">
    <source>
        <dbReference type="PROSITE" id="PS50075"/>
    </source>
</evidence>
<feature type="domain" description="Carrier" evidence="1">
    <location>
        <begin position="23"/>
        <end position="102"/>
    </location>
</feature>
<dbReference type="InterPro" id="IPR009081">
    <property type="entry name" value="PP-bd_ACP"/>
</dbReference>
<proteinExistence type="predicted"/>
<dbReference type="PROSITE" id="PS50075">
    <property type="entry name" value="CARRIER"/>
    <property type="match status" value="1"/>
</dbReference>
<sequence length="105" mass="11187">MANDSRSSDLAAQLRAALGSPADTPTADVPQDVYGQLALLIARICGADVERDTQLADAPVDSLDLIELVVRCEQTFGVRIDAEAARGWVTVGDVADYIETRAVKQ</sequence>
<protein>
    <submittedName>
        <fullName evidence="2">Acyl carrier protein</fullName>
    </submittedName>
</protein>
<dbReference type="AlphaFoldDB" id="A0A7T0KDI8"/>
<dbReference type="Proteomes" id="UP000594681">
    <property type="component" value="Chromosome"/>
</dbReference>
<dbReference type="InterPro" id="IPR036736">
    <property type="entry name" value="ACP-like_sf"/>
</dbReference>